<evidence type="ECO:0000256" key="1">
    <source>
        <dbReference type="ARBA" id="ARBA00005519"/>
    </source>
</evidence>
<name>A0A6A5XPA8_9PLEO</name>
<dbReference type="GO" id="GO:0008810">
    <property type="term" value="F:cellulase activity"/>
    <property type="evidence" value="ECO:0007669"/>
    <property type="project" value="InterPro"/>
</dbReference>
<dbReference type="SUPFAM" id="SSF49899">
    <property type="entry name" value="Concanavalin A-like lectins/glucanases"/>
    <property type="match status" value="1"/>
</dbReference>
<sequence length="256" mass="27679">MKISTALYVGLLSTALGTPLHVAATNNVQRGTPTSRDASSVQETISLCTQYAYYAANGYEVLNNLWGKDSATSGSQCTYYEGTSGSGINYVYAGRQLTKGNTIAKIKTMPTQIDWSYNTTNNVRANVAYDIFTASDPNHVNSSGDYELMIWLGREGGVWPISQGGSPIATVTIAGYSFDIYFGYNGSMKVYSFVRSSSNDITSFKADVKLFFNYLVSNQQFPASSQNLIVYQVGTEAFTGGPTKFSVSSFSASITV</sequence>
<accession>A0A6A5XPA8</accession>
<gene>
    <name evidence="4" type="ORF">BU24DRAFT_441990</name>
</gene>
<keyword evidence="3" id="KW-0732">Signal</keyword>
<feature type="signal peptide" evidence="3">
    <location>
        <begin position="1"/>
        <end position="17"/>
    </location>
</feature>
<dbReference type="Gene3D" id="2.60.120.180">
    <property type="match status" value="1"/>
</dbReference>
<dbReference type="RefSeq" id="XP_033383016.1">
    <property type="nucleotide sequence ID" value="XM_033530494.1"/>
</dbReference>
<dbReference type="PANTHER" id="PTHR34002">
    <property type="entry name" value="BLR1656 PROTEIN"/>
    <property type="match status" value="1"/>
</dbReference>
<organism evidence="4 5">
    <name type="scientific">Aaosphaeria arxii CBS 175.79</name>
    <dbReference type="NCBI Taxonomy" id="1450172"/>
    <lineage>
        <taxon>Eukaryota</taxon>
        <taxon>Fungi</taxon>
        <taxon>Dikarya</taxon>
        <taxon>Ascomycota</taxon>
        <taxon>Pezizomycotina</taxon>
        <taxon>Dothideomycetes</taxon>
        <taxon>Pleosporomycetidae</taxon>
        <taxon>Pleosporales</taxon>
        <taxon>Pleosporales incertae sedis</taxon>
        <taxon>Aaosphaeria</taxon>
    </lineage>
</organism>
<dbReference type="OrthoDB" id="89349at2759"/>
<feature type="chain" id="PRO_5025685308" evidence="3">
    <location>
        <begin position="18"/>
        <end position="256"/>
    </location>
</feature>
<protein>
    <submittedName>
        <fullName evidence="4">Glycoside hydrolase family 12 protein</fullName>
    </submittedName>
</protein>
<evidence type="ECO:0000313" key="5">
    <source>
        <dbReference type="Proteomes" id="UP000799778"/>
    </source>
</evidence>
<dbReference type="EMBL" id="ML978070">
    <property type="protein sequence ID" value="KAF2014677.1"/>
    <property type="molecule type" value="Genomic_DNA"/>
</dbReference>
<comment type="similarity">
    <text evidence="1 2">Belongs to the glycosyl hydrolase 12 (cellulase H) family.</text>
</comment>
<dbReference type="InterPro" id="IPR013320">
    <property type="entry name" value="ConA-like_dom_sf"/>
</dbReference>
<dbReference type="AlphaFoldDB" id="A0A6A5XPA8"/>
<evidence type="ECO:0000256" key="3">
    <source>
        <dbReference type="SAM" id="SignalP"/>
    </source>
</evidence>
<dbReference type="GO" id="GO:0000272">
    <property type="term" value="P:polysaccharide catabolic process"/>
    <property type="evidence" value="ECO:0007669"/>
    <property type="project" value="UniProtKB-KW"/>
</dbReference>
<keyword evidence="2 4" id="KW-0378">Hydrolase</keyword>
<dbReference type="InterPro" id="IPR013319">
    <property type="entry name" value="GH11/12"/>
</dbReference>
<keyword evidence="2" id="KW-0326">Glycosidase</keyword>
<reference evidence="4" key="1">
    <citation type="journal article" date="2020" name="Stud. Mycol.">
        <title>101 Dothideomycetes genomes: a test case for predicting lifestyles and emergence of pathogens.</title>
        <authorList>
            <person name="Haridas S."/>
            <person name="Albert R."/>
            <person name="Binder M."/>
            <person name="Bloem J."/>
            <person name="Labutti K."/>
            <person name="Salamov A."/>
            <person name="Andreopoulos B."/>
            <person name="Baker S."/>
            <person name="Barry K."/>
            <person name="Bills G."/>
            <person name="Bluhm B."/>
            <person name="Cannon C."/>
            <person name="Castanera R."/>
            <person name="Culley D."/>
            <person name="Daum C."/>
            <person name="Ezra D."/>
            <person name="Gonzalez J."/>
            <person name="Henrissat B."/>
            <person name="Kuo A."/>
            <person name="Liang C."/>
            <person name="Lipzen A."/>
            <person name="Lutzoni F."/>
            <person name="Magnuson J."/>
            <person name="Mondo S."/>
            <person name="Nolan M."/>
            <person name="Ohm R."/>
            <person name="Pangilinan J."/>
            <person name="Park H.-J."/>
            <person name="Ramirez L."/>
            <person name="Alfaro M."/>
            <person name="Sun H."/>
            <person name="Tritt A."/>
            <person name="Yoshinaga Y."/>
            <person name="Zwiers L.-H."/>
            <person name="Turgeon B."/>
            <person name="Goodwin S."/>
            <person name="Spatafora J."/>
            <person name="Crous P."/>
            <person name="Grigoriev I."/>
        </authorList>
    </citation>
    <scope>NUCLEOTIDE SEQUENCE</scope>
    <source>
        <strain evidence="4">CBS 175.79</strain>
    </source>
</reference>
<evidence type="ECO:0000256" key="2">
    <source>
        <dbReference type="RuleBase" id="RU361163"/>
    </source>
</evidence>
<dbReference type="InterPro" id="IPR002594">
    <property type="entry name" value="GH12"/>
</dbReference>
<keyword evidence="5" id="KW-1185">Reference proteome</keyword>
<dbReference type="Proteomes" id="UP000799778">
    <property type="component" value="Unassembled WGS sequence"/>
</dbReference>
<proteinExistence type="inferred from homology"/>
<keyword evidence="2" id="KW-0624">Polysaccharide degradation</keyword>
<dbReference type="GeneID" id="54287891"/>
<dbReference type="PANTHER" id="PTHR34002:SF10">
    <property type="entry name" value="PUTATIVE-RELATED"/>
    <property type="match status" value="1"/>
</dbReference>
<keyword evidence="2" id="KW-0119">Carbohydrate metabolism</keyword>
<evidence type="ECO:0000313" key="4">
    <source>
        <dbReference type="EMBL" id="KAF2014677.1"/>
    </source>
</evidence>
<dbReference type="Pfam" id="PF01670">
    <property type="entry name" value="Glyco_hydro_12"/>
    <property type="match status" value="1"/>
</dbReference>